<keyword evidence="5" id="KW-1185">Reference proteome</keyword>
<feature type="coiled-coil region" evidence="1">
    <location>
        <begin position="553"/>
        <end position="617"/>
    </location>
</feature>
<accession>A0ABQ7QHW4</accession>
<dbReference type="InterPro" id="IPR032013">
    <property type="entry name" value="DUF4795"/>
</dbReference>
<sequence>MSAAFSNIGEMIDLSIGTPENGVVDFNMLQAVLHCLAQQLGVLTKGVELRGSAANIPTAMKENSKTINIKEYTYDTDKAPGEITKKDEIVGAKRPGGPLEDDTILVVERVRKGELGTTAVITSQPADGRRKSSLKVAGQTPSGEKLSLVTVSKFNLLEAKVNDLNNRVYGSMPKNEDMLEEVRSQTNMKAITDMWSTLNVSSRLEAAEEGLAKLSSLIQDLISATPGCKNYGDLEDRLNDLAAMFNAAMMELRGGTAGLLDGGRQGGSADRSRTCGASGPDTDAHRTSLRYTTSQEHRTSVTYPGTGVYPHTRMPSEQQRASEDCKDSTRCVSVAGVAPGSQFTAAGGQSTAAVGQSTAADLPAGGTPSAAPLTSPSEMIMTPVGPKQLTLGNLCVTLTSRMNELENMMKDCCQDVHKYECIITEKIQSLDDQMVDLLKKVHDQPEKDPSESEIKDNLEKISEVFDTVNNLQSQLHDLSASAQQLAAEKTERERNINTLLEQIELLKVTKMDREDVIEAMADKVDLQMLTRKVSRDQFETACDDLAKGLENTLEKLNMQESLWQQALDDIQREIETKLDKLELCPVKEFFNSKLRQLQENLKKIAALKREVEAAGTKRKLLRDVKCISCDAEAVMSVEPPPPPAPRAAQPTMSMKPYLTYELDAIRKQQACPVQQRNMRDWEHIGKQMTQVKPLRARSAVSDKHLCSRYCGGSHTVTTAAQRVARTGHFLAQWGPDVLPLTTALAAGDDGKFYRVTTSENVKAGPEEPCTPRTSKKQERTSISGDDCRCLEEKSEK</sequence>
<evidence type="ECO:0000313" key="5">
    <source>
        <dbReference type="Proteomes" id="UP000823941"/>
    </source>
</evidence>
<protein>
    <recommendedName>
        <fullName evidence="3">DUF4795 domain-containing protein</fullName>
    </recommendedName>
</protein>
<reference evidence="4 5" key="1">
    <citation type="submission" date="2021-06" db="EMBL/GenBank/DDBJ databases">
        <title>A haploid diamondback moth (Plutella xylostella L.) genome assembly resolves 31 chromosomes and identifies a diamide resistance mutation.</title>
        <authorList>
            <person name="Ward C.M."/>
            <person name="Perry K.D."/>
            <person name="Baker G."/>
            <person name="Powis K."/>
            <person name="Heckel D.G."/>
            <person name="Baxter S.W."/>
        </authorList>
    </citation>
    <scope>NUCLEOTIDE SEQUENCE [LARGE SCALE GENOMIC DNA]</scope>
    <source>
        <strain evidence="4 5">LV</strain>
        <tissue evidence="4">Single pupa</tissue>
    </source>
</reference>
<gene>
    <name evidence="4" type="ORF">JYU34_011309</name>
</gene>
<feature type="coiled-coil region" evidence="1">
    <location>
        <begin position="468"/>
        <end position="502"/>
    </location>
</feature>
<evidence type="ECO:0000259" key="3">
    <source>
        <dbReference type="Pfam" id="PF16043"/>
    </source>
</evidence>
<evidence type="ECO:0000313" key="4">
    <source>
        <dbReference type="EMBL" id="KAG7304369.1"/>
    </source>
</evidence>
<feature type="region of interest" description="Disordered" evidence="2">
    <location>
        <begin position="757"/>
        <end position="796"/>
    </location>
</feature>
<feature type="region of interest" description="Disordered" evidence="2">
    <location>
        <begin position="262"/>
        <end position="311"/>
    </location>
</feature>
<comment type="caution">
    <text evidence="4">The sequence shown here is derived from an EMBL/GenBank/DDBJ whole genome shotgun (WGS) entry which is preliminary data.</text>
</comment>
<organism evidence="4 5">
    <name type="scientific">Plutella xylostella</name>
    <name type="common">Diamondback moth</name>
    <name type="synonym">Plutella maculipennis</name>
    <dbReference type="NCBI Taxonomy" id="51655"/>
    <lineage>
        <taxon>Eukaryota</taxon>
        <taxon>Metazoa</taxon>
        <taxon>Ecdysozoa</taxon>
        <taxon>Arthropoda</taxon>
        <taxon>Hexapoda</taxon>
        <taxon>Insecta</taxon>
        <taxon>Pterygota</taxon>
        <taxon>Neoptera</taxon>
        <taxon>Endopterygota</taxon>
        <taxon>Lepidoptera</taxon>
        <taxon>Glossata</taxon>
        <taxon>Ditrysia</taxon>
        <taxon>Yponomeutoidea</taxon>
        <taxon>Plutellidae</taxon>
        <taxon>Plutella</taxon>
    </lineage>
</organism>
<name>A0ABQ7QHW4_PLUXY</name>
<evidence type="ECO:0000256" key="2">
    <source>
        <dbReference type="SAM" id="MobiDB-lite"/>
    </source>
</evidence>
<dbReference type="EMBL" id="JAHIBW010000015">
    <property type="protein sequence ID" value="KAG7304369.1"/>
    <property type="molecule type" value="Genomic_DNA"/>
</dbReference>
<evidence type="ECO:0000256" key="1">
    <source>
        <dbReference type="SAM" id="Coils"/>
    </source>
</evidence>
<feature type="domain" description="DUF4795" evidence="3">
    <location>
        <begin position="458"/>
        <end position="656"/>
    </location>
</feature>
<dbReference type="Proteomes" id="UP000823941">
    <property type="component" value="Chromosome 15"/>
</dbReference>
<keyword evidence="1" id="KW-0175">Coiled coil</keyword>
<proteinExistence type="predicted"/>
<feature type="compositionally biased region" description="Basic and acidic residues" evidence="2">
    <location>
        <begin position="775"/>
        <end position="796"/>
    </location>
</feature>
<dbReference type="Pfam" id="PF16043">
    <property type="entry name" value="DUF4795"/>
    <property type="match status" value="1"/>
</dbReference>
<dbReference type="PANTHER" id="PTHR47080">
    <property type="entry name" value="CHROMOSOME 16 OPEN READING FRAME 96"/>
    <property type="match status" value="1"/>
</dbReference>
<dbReference type="PANTHER" id="PTHR47080:SF1">
    <property type="entry name" value="CHROMOSOME 16 OPEN READING FRAME 96"/>
    <property type="match status" value="1"/>
</dbReference>